<proteinExistence type="predicted"/>
<evidence type="ECO:0000313" key="2">
    <source>
        <dbReference type="Proteomes" id="UP000307720"/>
    </source>
</evidence>
<reference evidence="1" key="1">
    <citation type="submission" date="2019-04" db="EMBL/GenBank/DDBJ databases">
        <title>Microbes associate with the intestines of laboratory mice.</title>
        <authorList>
            <person name="Navarre W."/>
            <person name="Wong E."/>
            <person name="Huang K."/>
            <person name="Tropini C."/>
            <person name="Ng K."/>
            <person name="Yu B."/>
        </authorList>
    </citation>
    <scope>NUCLEOTIDE SEQUENCE</scope>
    <source>
        <strain evidence="1">NM72_1-8</strain>
    </source>
</reference>
<evidence type="ECO:0000313" key="1">
    <source>
        <dbReference type="EMBL" id="TGX98663.1"/>
    </source>
</evidence>
<name>A0AC61QZU3_9FIRM</name>
<gene>
    <name evidence="1" type="ORF">E5357_08315</name>
</gene>
<comment type="caution">
    <text evidence="1">The sequence shown here is derived from an EMBL/GenBank/DDBJ whole genome shotgun (WGS) entry which is preliminary data.</text>
</comment>
<accession>A0AC61QZU3</accession>
<protein>
    <submittedName>
        <fullName evidence="1">Septum formation initiator</fullName>
    </submittedName>
</protein>
<dbReference type="EMBL" id="SRZB01000015">
    <property type="protein sequence ID" value="TGX98663.1"/>
    <property type="molecule type" value="Genomic_DNA"/>
</dbReference>
<organism evidence="1 2">
    <name type="scientific">Hominisplanchenecus murintestinalis</name>
    <dbReference type="NCBI Taxonomy" id="2941517"/>
    <lineage>
        <taxon>Bacteria</taxon>
        <taxon>Bacillati</taxon>
        <taxon>Bacillota</taxon>
        <taxon>Clostridia</taxon>
        <taxon>Lachnospirales</taxon>
        <taxon>Lachnospiraceae</taxon>
        <taxon>Hominisplanchenecus</taxon>
    </lineage>
</organism>
<keyword evidence="2" id="KW-1185">Reference proteome</keyword>
<sequence length="100" mass="11585">MKKKKEGRRWGNRSAILCITMVVVLLLVNLAVQSHALREKNAAYAEQEARLEKQLAAEQKRTEEINGLEEYMKTDEYIEKVARDKLGLIYPDEILIKPEN</sequence>
<dbReference type="Proteomes" id="UP000307720">
    <property type="component" value="Unassembled WGS sequence"/>
</dbReference>